<dbReference type="EMBL" id="CAWUPB010001195">
    <property type="protein sequence ID" value="CAK7355457.1"/>
    <property type="molecule type" value="Genomic_DNA"/>
</dbReference>
<sequence length="80" mass="8816">MLSTSTSGMVNGSWGRRWLVSWTGGSRPMFCGCVVQSEEESRAIVLCDIPTHKLEPKVLIEGRKTLGCKKQNPINHGDIT</sequence>
<dbReference type="AlphaFoldDB" id="A0AAV1SNN0"/>
<proteinExistence type="predicted"/>
<accession>A0AAV1SNN0</accession>
<protein>
    <submittedName>
        <fullName evidence="1">Uncharacterized protein</fullName>
    </submittedName>
</protein>
<dbReference type="Proteomes" id="UP001314170">
    <property type="component" value="Unassembled WGS sequence"/>
</dbReference>
<evidence type="ECO:0000313" key="1">
    <source>
        <dbReference type="EMBL" id="CAK7355457.1"/>
    </source>
</evidence>
<organism evidence="1 2">
    <name type="scientific">Dovyalis caffra</name>
    <dbReference type="NCBI Taxonomy" id="77055"/>
    <lineage>
        <taxon>Eukaryota</taxon>
        <taxon>Viridiplantae</taxon>
        <taxon>Streptophyta</taxon>
        <taxon>Embryophyta</taxon>
        <taxon>Tracheophyta</taxon>
        <taxon>Spermatophyta</taxon>
        <taxon>Magnoliopsida</taxon>
        <taxon>eudicotyledons</taxon>
        <taxon>Gunneridae</taxon>
        <taxon>Pentapetalae</taxon>
        <taxon>rosids</taxon>
        <taxon>fabids</taxon>
        <taxon>Malpighiales</taxon>
        <taxon>Salicaceae</taxon>
        <taxon>Flacourtieae</taxon>
        <taxon>Dovyalis</taxon>
    </lineage>
</organism>
<keyword evidence="2" id="KW-1185">Reference proteome</keyword>
<reference evidence="1 2" key="1">
    <citation type="submission" date="2024-01" db="EMBL/GenBank/DDBJ databases">
        <authorList>
            <person name="Waweru B."/>
        </authorList>
    </citation>
    <scope>NUCLEOTIDE SEQUENCE [LARGE SCALE GENOMIC DNA]</scope>
</reference>
<comment type="caution">
    <text evidence="1">The sequence shown here is derived from an EMBL/GenBank/DDBJ whole genome shotgun (WGS) entry which is preliminary data.</text>
</comment>
<evidence type="ECO:0000313" key="2">
    <source>
        <dbReference type="Proteomes" id="UP001314170"/>
    </source>
</evidence>
<name>A0AAV1SNN0_9ROSI</name>
<gene>
    <name evidence="1" type="ORF">DCAF_LOCUS25717</name>
</gene>